<keyword evidence="6" id="KW-0414">Isoprene biosynthesis</keyword>
<evidence type="ECO:0000256" key="5">
    <source>
        <dbReference type="ARBA" id="ARBA00022842"/>
    </source>
</evidence>
<dbReference type="PROSITE" id="PS00723">
    <property type="entry name" value="POLYPRENYL_SYNTHASE_1"/>
    <property type="match status" value="1"/>
</dbReference>
<dbReference type="InterPro" id="IPR053378">
    <property type="entry name" value="Prenyl_diphosphate_synthase"/>
</dbReference>
<keyword evidence="5" id="KW-0460">Magnesium</keyword>
<dbReference type="InterPro" id="IPR000092">
    <property type="entry name" value="Polyprenyl_synt"/>
</dbReference>
<protein>
    <submittedName>
        <fullName evidence="8">Geranylgeranyl diphosphate synthase type II</fullName>
        <ecNumber evidence="8">2.5.1.1</ecNumber>
        <ecNumber evidence="8">2.5.1.10</ecNumber>
        <ecNumber evidence="8">2.5.1.29</ecNumber>
    </submittedName>
</protein>
<reference evidence="8 9" key="1">
    <citation type="submission" date="2024-06" db="EMBL/GenBank/DDBJ databases">
        <title>Genomic Encyclopedia of Type Strains, Phase IV (KMG-IV): sequencing the most valuable type-strain genomes for metagenomic binning, comparative biology and taxonomic classification.</title>
        <authorList>
            <person name="Goeker M."/>
        </authorList>
    </citation>
    <scope>NUCLEOTIDE SEQUENCE [LARGE SCALE GENOMIC DNA]</scope>
    <source>
        <strain evidence="8 9">DSM 29492</strain>
    </source>
</reference>
<comment type="caution">
    <text evidence="8">The sequence shown here is derived from an EMBL/GenBank/DDBJ whole genome shotgun (WGS) entry which is preliminary data.</text>
</comment>
<dbReference type="InterPro" id="IPR033749">
    <property type="entry name" value="Polyprenyl_synt_CS"/>
</dbReference>
<dbReference type="PANTHER" id="PTHR43281">
    <property type="entry name" value="FARNESYL DIPHOSPHATE SYNTHASE"/>
    <property type="match status" value="1"/>
</dbReference>
<dbReference type="SUPFAM" id="SSF48576">
    <property type="entry name" value="Terpenoid synthases"/>
    <property type="match status" value="1"/>
</dbReference>
<dbReference type="Proteomes" id="UP001549106">
    <property type="component" value="Unassembled WGS sequence"/>
</dbReference>
<dbReference type="GO" id="GO:0004161">
    <property type="term" value="F:dimethylallyltranstransferase activity"/>
    <property type="evidence" value="ECO:0007669"/>
    <property type="project" value="UniProtKB-EC"/>
</dbReference>
<dbReference type="Pfam" id="PF00348">
    <property type="entry name" value="polyprenyl_synt"/>
    <property type="match status" value="1"/>
</dbReference>
<sequence length="299" mass="33268">MEHYGNFKDELKKRTDHAEEVIRRWLPEEKGFARTMAETMNYSMCAGGKRLRPVLLLECCRLFDGDEALAEPFMAGIEMIHTHSLIHDDLPAIDNDDYRRGRLTAHRVYGEAMGILGGAALLNYAYETMFRAFDHAPGDARVIQALRIMAEKTGIFGMLGGQSVDVENDGKPLSKEMLDYIYKHKTSALLEASMMAGAVLGGADEQELALVESAASDIGLAFQIRDDILDVTSTSEELGKPVHSDEKNNKITYVTLFGTEEASRQVEALSESAVSSLEKLNRKNEFLTALVREMAGRRK</sequence>
<dbReference type="CDD" id="cd00685">
    <property type="entry name" value="Trans_IPPS_HT"/>
    <property type="match status" value="1"/>
</dbReference>
<dbReference type="SFLD" id="SFLDS00005">
    <property type="entry name" value="Isoprenoid_Synthase_Type_I"/>
    <property type="match status" value="1"/>
</dbReference>
<comment type="cofactor">
    <cofactor evidence="1">
        <name>Mg(2+)</name>
        <dbReference type="ChEBI" id="CHEBI:18420"/>
    </cofactor>
</comment>
<dbReference type="EC" id="2.5.1.29" evidence="8"/>
<name>A0ABV2LXP9_9FIRM</name>
<keyword evidence="4" id="KW-0479">Metal-binding</keyword>
<dbReference type="EC" id="2.5.1.1" evidence="8"/>
<evidence type="ECO:0000256" key="3">
    <source>
        <dbReference type="ARBA" id="ARBA00022679"/>
    </source>
</evidence>
<evidence type="ECO:0000256" key="7">
    <source>
        <dbReference type="RuleBase" id="RU004466"/>
    </source>
</evidence>
<dbReference type="GO" id="GO:0004337">
    <property type="term" value="F:(2E,6E)-farnesyl diphosphate synthase activity"/>
    <property type="evidence" value="ECO:0007669"/>
    <property type="project" value="UniProtKB-EC"/>
</dbReference>
<dbReference type="RefSeq" id="WP_257463732.1">
    <property type="nucleotide sequence ID" value="NZ_BAABXP010000002.1"/>
</dbReference>
<proteinExistence type="inferred from homology"/>
<keyword evidence="3 7" id="KW-0808">Transferase</keyword>
<evidence type="ECO:0000256" key="6">
    <source>
        <dbReference type="ARBA" id="ARBA00023229"/>
    </source>
</evidence>
<evidence type="ECO:0000256" key="4">
    <source>
        <dbReference type="ARBA" id="ARBA00022723"/>
    </source>
</evidence>
<dbReference type="InterPro" id="IPR008949">
    <property type="entry name" value="Isoprenoid_synthase_dom_sf"/>
</dbReference>
<evidence type="ECO:0000313" key="9">
    <source>
        <dbReference type="Proteomes" id="UP001549106"/>
    </source>
</evidence>
<dbReference type="EC" id="2.5.1.10" evidence="8"/>
<gene>
    <name evidence="8" type="ORF">ABID24_000191</name>
</gene>
<dbReference type="Gene3D" id="1.10.600.10">
    <property type="entry name" value="Farnesyl Diphosphate Synthase"/>
    <property type="match status" value="1"/>
</dbReference>
<evidence type="ECO:0000256" key="2">
    <source>
        <dbReference type="ARBA" id="ARBA00006706"/>
    </source>
</evidence>
<evidence type="ECO:0000256" key="1">
    <source>
        <dbReference type="ARBA" id="ARBA00001946"/>
    </source>
</evidence>
<dbReference type="SFLD" id="SFLDG01017">
    <property type="entry name" value="Polyprenyl_Transferase_Like"/>
    <property type="match status" value="1"/>
</dbReference>
<evidence type="ECO:0000313" key="8">
    <source>
        <dbReference type="EMBL" id="MET3748975.1"/>
    </source>
</evidence>
<dbReference type="GO" id="GO:0004311">
    <property type="term" value="F:geranylgeranyl diphosphate synthase activity"/>
    <property type="evidence" value="ECO:0007669"/>
    <property type="project" value="UniProtKB-EC"/>
</dbReference>
<dbReference type="NCBIfam" id="NF045485">
    <property type="entry name" value="FPPsyn"/>
    <property type="match status" value="1"/>
</dbReference>
<organism evidence="8 9">
    <name type="scientific">Blautia caecimuris</name>
    <dbReference type="NCBI Taxonomy" id="1796615"/>
    <lineage>
        <taxon>Bacteria</taxon>
        <taxon>Bacillati</taxon>
        <taxon>Bacillota</taxon>
        <taxon>Clostridia</taxon>
        <taxon>Lachnospirales</taxon>
        <taxon>Lachnospiraceae</taxon>
        <taxon>Blautia</taxon>
    </lineage>
</organism>
<keyword evidence="9" id="KW-1185">Reference proteome</keyword>
<dbReference type="PANTHER" id="PTHR43281:SF1">
    <property type="entry name" value="FARNESYL DIPHOSPHATE SYNTHASE"/>
    <property type="match status" value="1"/>
</dbReference>
<comment type="similarity">
    <text evidence="2 7">Belongs to the FPP/GGPP synthase family.</text>
</comment>
<accession>A0ABV2LXP9</accession>
<dbReference type="PROSITE" id="PS00444">
    <property type="entry name" value="POLYPRENYL_SYNTHASE_2"/>
    <property type="match status" value="1"/>
</dbReference>
<dbReference type="EMBL" id="JBEPMJ010000001">
    <property type="protein sequence ID" value="MET3748975.1"/>
    <property type="molecule type" value="Genomic_DNA"/>
</dbReference>